<evidence type="ECO:0000259" key="10">
    <source>
        <dbReference type="Pfam" id="PF08016"/>
    </source>
</evidence>
<dbReference type="InterPro" id="IPR003915">
    <property type="entry name" value="PKD_2"/>
</dbReference>
<dbReference type="EMBL" id="BLKM01005568">
    <property type="protein sequence ID" value="GFG34736.1"/>
    <property type="molecule type" value="Genomic_DNA"/>
</dbReference>
<comment type="subcellular location">
    <subcellularLocation>
        <location evidence="1">Membrane</location>
        <topology evidence="1">Multi-pass membrane protein</topology>
    </subcellularLocation>
</comment>
<keyword evidence="7" id="KW-0406">Ion transport</keyword>
<feature type="transmembrane region" description="Helical" evidence="9">
    <location>
        <begin position="394"/>
        <end position="415"/>
    </location>
</feature>
<keyword evidence="7" id="KW-0407">Ion channel</keyword>
<name>A0A6L2PQM5_COPFO</name>
<feature type="binding site" evidence="7">
    <location>
        <position position="498"/>
    </location>
    <ligand>
        <name>Ca(2+)</name>
        <dbReference type="ChEBI" id="CHEBI:29108"/>
        <label>2</label>
    </ligand>
</feature>
<evidence type="ECO:0000256" key="9">
    <source>
        <dbReference type="SAM" id="Phobius"/>
    </source>
</evidence>
<keyword evidence="7" id="KW-0106">Calcium</keyword>
<dbReference type="InParanoid" id="A0A6L2PQM5"/>
<dbReference type="Pfam" id="PF08016">
    <property type="entry name" value="PKD_channel"/>
    <property type="match status" value="2"/>
</dbReference>
<feature type="domain" description="Polycystin cation channel PKD1/PKD2" evidence="10">
    <location>
        <begin position="358"/>
        <end position="422"/>
    </location>
</feature>
<dbReference type="PANTHER" id="PTHR10877">
    <property type="entry name" value="POLYCYSTIN FAMILY MEMBER"/>
    <property type="match status" value="1"/>
</dbReference>
<evidence type="ECO:0000256" key="8">
    <source>
        <dbReference type="PIRSR" id="PIRSR603915-2"/>
    </source>
</evidence>
<keyword evidence="3 9" id="KW-0812">Transmembrane</keyword>
<evidence type="ECO:0000256" key="3">
    <source>
        <dbReference type="ARBA" id="ARBA00022692"/>
    </source>
</evidence>
<dbReference type="Gene3D" id="1.10.287.70">
    <property type="match status" value="1"/>
</dbReference>
<organism evidence="12 13">
    <name type="scientific">Coptotermes formosanus</name>
    <name type="common">Formosan subterranean termite</name>
    <dbReference type="NCBI Taxonomy" id="36987"/>
    <lineage>
        <taxon>Eukaryota</taxon>
        <taxon>Metazoa</taxon>
        <taxon>Ecdysozoa</taxon>
        <taxon>Arthropoda</taxon>
        <taxon>Hexapoda</taxon>
        <taxon>Insecta</taxon>
        <taxon>Pterygota</taxon>
        <taxon>Neoptera</taxon>
        <taxon>Polyneoptera</taxon>
        <taxon>Dictyoptera</taxon>
        <taxon>Blattodea</taxon>
        <taxon>Blattoidea</taxon>
        <taxon>Termitoidae</taxon>
        <taxon>Rhinotermitidae</taxon>
        <taxon>Coptotermes</taxon>
    </lineage>
</organism>
<feature type="transmembrane region" description="Helical" evidence="9">
    <location>
        <begin position="242"/>
        <end position="261"/>
    </location>
</feature>
<evidence type="ECO:0000313" key="13">
    <source>
        <dbReference type="Proteomes" id="UP000502823"/>
    </source>
</evidence>
<dbReference type="Gene3D" id="1.10.238.10">
    <property type="entry name" value="EF-hand"/>
    <property type="match status" value="1"/>
</dbReference>
<evidence type="ECO:0000259" key="11">
    <source>
        <dbReference type="Pfam" id="PF20519"/>
    </source>
</evidence>
<keyword evidence="7" id="KW-0813">Transport</keyword>
<dbReference type="PANTHER" id="PTHR10877:SF183">
    <property type="entry name" value="AT14535P-RELATED"/>
    <property type="match status" value="1"/>
</dbReference>
<dbReference type="Proteomes" id="UP000502823">
    <property type="component" value="Unassembled WGS sequence"/>
</dbReference>
<evidence type="ECO:0000256" key="6">
    <source>
        <dbReference type="ARBA" id="ARBA00023180"/>
    </source>
</evidence>
<feature type="transmembrane region" description="Helical" evidence="9">
    <location>
        <begin position="155"/>
        <end position="173"/>
    </location>
</feature>
<dbReference type="GO" id="GO:0016020">
    <property type="term" value="C:membrane"/>
    <property type="evidence" value="ECO:0007669"/>
    <property type="project" value="UniProtKB-SubCell"/>
</dbReference>
<dbReference type="InterPro" id="IPR046791">
    <property type="entry name" value="Polycystin_dom"/>
</dbReference>
<keyword evidence="4 9" id="KW-1133">Transmembrane helix</keyword>
<evidence type="ECO:0000313" key="12">
    <source>
        <dbReference type="EMBL" id="GFG34736.1"/>
    </source>
</evidence>
<feature type="transmembrane region" description="Helical" evidence="9">
    <location>
        <begin position="281"/>
        <end position="303"/>
    </location>
</feature>
<dbReference type="GO" id="GO:0005262">
    <property type="term" value="F:calcium channel activity"/>
    <property type="evidence" value="ECO:0007669"/>
    <property type="project" value="UniProtKB-KW"/>
</dbReference>
<feature type="domain" description="Polycystin" evidence="11">
    <location>
        <begin position="8"/>
        <end position="147"/>
    </location>
</feature>
<accession>A0A6L2PQM5</accession>
<reference evidence="13" key="1">
    <citation type="submission" date="2020-01" db="EMBL/GenBank/DDBJ databases">
        <title>Draft genome sequence of the Termite Coptotermes fromosanus.</title>
        <authorList>
            <person name="Itakura S."/>
            <person name="Yosikawa Y."/>
            <person name="Umezawa K."/>
        </authorList>
    </citation>
    <scope>NUCLEOTIDE SEQUENCE [LARGE SCALE GENOMIC DNA]</scope>
</reference>
<sequence length="540" mass="63065">MKSYCLKVKVRNDSCIVHEDFQRVFKTCYDFYSYEAEDTEPFGPRNGTAWTHFTEKELYGYNHRGVFATYGGGGYYEDLSLKRDETIKQLHFLKENLWVTRGTRAIFLDLNVYNANINLFCIIKLIFEIPPTGGVIPSSSFRTVRLLRYVKPFDYFVLVCEYIFVAFIIFYTVEEVREMAVLKLGYLCSLWNILDLTILMLAYVLISFSIYRYFVIRPMINDLLGEERFTDFDFIGSWQFRYNNATAVMVFFVWIKLFKYVKFNKAMSQLSMTLSRCAKDIAGFAVMFFVVFIAFVQLGYLLFGTQPSCSRIQQPHNLNKVQYPAVRDLLRVTLSHKMLTQVPKSQCSESLTVTKPAVEDFRSFGTTVFTLLRTILGDFNYPAITEANHILGPIFFLSYIFFVYFILLNMFLAIINDTYSDVKAEISTQHSFVMSDYMKQCFENMMHKLGCKSRLTDRAPTQDNYNRTCSTIRNVLRKHNFTDLEIGMFFAKYDINEDKEIEKEETMRILMDLEGRHVIVSTPASKQSDAVHVSKKEFLM</sequence>
<evidence type="ECO:0000256" key="7">
    <source>
        <dbReference type="PIRSR" id="PIRSR603915-1"/>
    </source>
</evidence>
<dbReference type="AlphaFoldDB" id="A0A6L2PQM5"/>
<dbReference type="PRINTS" id="PR01433">
    <property type="entry name" value="POLYCYSTIN2"/>
</dbReference>
<feature type="binding site" evidence="7">
    <location>
        <position position="494"/>
    </location>
    <ligand>
        <name>Ca(2+)</name>
        <dbReference type="ChEBI" id="CHEBI:29108"/>
        <label>2</label>
    </ligand>
</feature>
<comment type="similarity">
    <text evidence="2">Belongs to the polycystin family.</text>
</comment>
<keyword evidence="7" id="KW-0107">Calcium channel</keyword>
<evidence type="ECO:0000256" key="2">
    <source>
        <dbReference type="ARBA" id="ARBA00007200"/>
    </source>
</evidence>
<protein>
    <recommendedName>
        <fullName evidence="14">EF-hand domain-containing protein</fullName>
    </recommendedName>
</protein>
<evidence type="ECO:0008006" key="14">
    <source>
        <dbReference type="Google" id="ProtNLM"/>
    </source>
</evidence>
<dbReference type="GO" id="GO:0005509">
    <property type="term" value="F:calcium ion binding"/>
    <property type="evidence" value="ECO:0007669"/>
    <property type="project" value="InterPro"/>
</dbReference>
<evidence type="ECO:0000256" key="4">
    <source>
        <dbReference type="ARBA" id="ARBA00022989"/>
    </source>
</evidence>
<comment type="caution">
    <text evidence="12">The sequence shown here is derived from an EMBL/GenBank/DDBJ whole genome shotgun (WGS) entry which is preliminary data.</text>
</comment>
<feature type="binding site" evidence="7">
    <location>
        <position position="500"/>
    </location>
    <ligand>
        <name>Ca(2+)</name>
        <dbReference type="ChEBI" id="CHEBI:29108"/>
        <label>2</label>
    </ligand>
</feature>
<keyword evidence="6" id="KW-0325">Glycoprotein</keyword>
<evidence type="ECO:0000256" key="1">
    <source>
        <dbReference type="ARBA" id="ARBA00004141"/>
    </source>
</evidence>
<feature type="domain" description="Polycystin cation channel PKD1/PKD2" evidence="10">
    <location>
        <begin position="148"/>
        <end position="306"/>
    </location>
</feature>
<keyword evidence="7" id="KW-0479">Metal-binding</keyword>
<dbReference type="Pfam" id="PF20519">
    <property type="entry name" value="Polycystin_dom"/>
    <property type="match status" value="1"/>
</dbReference>
<feature type="binding site" evidence="7">
    <location>
        <position position="505"/>
    </location>
    <ligand>
        <name>Ca(2+)</name>
        <dbReference type="ChEBI" id="CHEBI:29108"/>
        <label>2</label>
    </ligand>
</feature>
<dbReference type="InterPro" id="IPR013122">
    <property type="entry name" value="PKD1_2_channel"/>
</dbReference>
<feature type="disulfide bond" evidence="8">
    <location>
        <begin position="15"/>
        <end position="28"/>
    </location>
</feature>
<gene>
    <name evidence="12" type="ORF">Cfor_02758</name>
</gene>
<dbReference type="OrthoDB" id="444119at2759"/>
<evidence type="ECO:0000256" key="5">
    <source>
        <dbReference type="ARBA" id="ARBA00023136"/>
    </source>
</evidence>
<keyword evidence="5 9" id="KW-0472">Membrane</keyword>
<proteinExistence type="inferred from homology"/>
<keyword evidence="13" id="KW-1185">Reference proteome</keyword>
<dbReference type="InterPro" id="IPR051223">
    <property type="entry name" value="Polycystin"/>
</dbReference>
<feature type="transmembrane region" description="Helical" evidence="9">
    <location>
        <begin position="193"/>
        <end position="214"/>
    </location>
</feature>
<keyword evidence="7" id="KW-0109">Calcium transport</keyword>
<dbReference type="GO" id="GO:0050982">
    <property type="term" value="P:detection of mechanical stimulus"/>
    <property type="evidence" value="ECO:0007669"/>
    <property type="project" value="TreeGrafter"/>
</dbReference>